<protein>
    <recommendedName>
        <fullName evidence="4">XRE family transcriptional regulator</fullName>
    </recommendedName>
</protein>
<feature type="transmembrane region" description="Helical" evidence="1">
    <location>
        <begin position="190"/>
        <end position="212"/>
    </location>
</feature>
<accession>A0ABV5P1H9</accession>
<name>A0ABV5P1H9_9ACTN</name>
<proteinExistence type="predicted"/>
<gene>
    <name evidence="2" type="ORF">ACFFR3_43665</name>
</gene>
<dbReference type="RefSeq" id="WP_364369637.1">
    <property type="nucleotide sequence ID" value="NZ_JBHMCF010000051.1"/>
</dbReference>
<evidence type="ECO:0000256" key="1">
    <source>
        <dbReference type="SAM" id="Phobius"/>
    </source>
</evidence>
<evidence type="ECO:0000313" key="2">
    <source>
        <dbReference type="EMBL" id="MFB9476433.1"/>
    </source>
</evidence>
<keyword evidence="3" id="KW-1185">Reference proteome</keyword>
<evidence type="ECO:0000313" key="3">
    <source>
        <dbReference type="Proteomes" id="UP001589568"/>
    </source>
</evidence>
<keyword evidence="1" id="KW-0812">Transmembrane</keyword>
<reference evidence="2 3" key="1">
    <citation type="submission" date="2024-09" db="EMBL/GenBank/DDBJ databases">
        <authorList>
            <person name="Sun Q."/>
            <person name="Mori K."/>
        </authorList>
    </citation>
    <scope>NUCLEOTIDE SEQUENCE [LARGE SCALE GENOMIC DNA]</scope>
    <source>
        <strain evidence="2 3">JCM 3324</strain>
    </source>
</reference>
<dbReference type="EMBL" id="JBHMCF010000051">
    <property type="protein sequence ID" value="MFB9476433.1"/>
    <property type="molecule type" value="Genomic_DNA"/>
</dbReference>
<evidence type="ECO:0008006" key="4">
    <source>
        <dbReference type="Google" id="ProtNLM"/>
    </source>
</evidence>
<comment type="caution">
    <text evidence="2">The sequence shown here is derived from an EMBL/GenBank/DDBJ whole genome shotgun (WGS) entry which is preliminary data.</text>
</comment>
<dbReference type="Proteomes" id="UP001589568">
    <property type="component" value="Unassembled WGS sequence"/>
</dbReference>
<keyword evidence="1" id="KW-0472">Membrane</keyword>
<keyword evidence="1" id="KW-1133">Transmembrane helix</keyword>
<sequence>MERRGDVDALAAVTSHEELVRLLAEEFARADASLRELESRAGKLGGTRLPRATCADMLAGRRFPKKAVMLAFLRACRVPEERLPGWERAWERVRVGRLPVTTEDAARGGTAAAVPGEAGAAAGGVGSDGEALTPGGELTHGAPSKALTYAEAPLVPGGAAGGAFVSGAALIAGEVMPVAGRSPGRGWGKVAVATVLAAVVAAGVTAVVVIGLHRVDPPPRRTVVGRIVTDDGRAFGPGGWSRFTVRVSPANTGVRLIRRLDVGVPLQQATITVNGLPAGVWPPLLGDDVYKWRDQVVDLPPEVTAGRRALTIVNTFASHNDGFNEFRYDVQHQVGGRWSTADTLDVGPDHVADEAAHDYRIEGEGWRGSQTFAYPPSKEDWTVR</sequence>
<organism evidence="2 3">
    <name type="scientific">Nonomuraea salmonea</name>
    <dbReference type="NCBI Taxonomy" id="46181"/>
    <lineage>
        <taxon>Bacteria</taxon>
        <taxon>Bacillati</taxon>
        <taxon>Actinomycetota</taxon>
        <taxon>Actinomycetes</taxon>
        <taxon>Streptosporangiales</taxon>
        <taxon>Streptosporangiaceae</taxon>
        <taxon>Nonomuraea</taxon>
    </lineage>
</organism>